<sequence length="70" mass="7574">MRGSISLQLGLKAATNDELSDIHGNTVLVPVGASSLRSGRRNVVKKPRSTQLRTCVYSSKESLQSRSSIM</sequence>
<dbReference type="Proteomes" id="UP000294530">
    <property type="component" value="Unassembled WGS sequence"/>
</dbReference>
<proteinExistence type="predicted"/>
<organism evidence="1 2">
    <name type="scientific">Bremia lactucae</name>
    <name type="common">Lettuce downy mildew</name>
    <dbReference type="NCBI Taxonomy" id="4779"/>
    <lineage>
        <taxon>Eukaryota</taxon>
        <taxon>Sar</taxon>
        <taxon>Stramenopiles</taxon>
        <taxon>Oomycota</taxon>
        <taxon>Peronosporomycetes</taxon>
        <taxon>Peronosporales</taxon>
        <taxon>Peronosporaceae</taxon>
        <taxon>Bremia</taxon>
    </lineage>
</organism>
<dbReference type="KEGG" id="blac:94349809"/>
<dbReference type="EMBL" id="SHOA02000220">
    <property type="protein sequence ID" value="TDH65236.1"/>
    <property type="molecule type" value="Genomic_DNA"/>
</dbReference>
<gene>
    <name evidence="1" type="ORF">CCR75_006066</name>
</gene>
<protein>
    <submittedName>
        <fullName evidence="1">Uncharacterized protein</fullName>
    </submittedName>
</protein>
<dbReference type="AlphaFoldDB" id="A0A976IB79"/>
<comment type="caution">
    <text evidence="1">The sequence shown here is derived from an EMBL/GenBank/DDBJ whole genome shotgun (WGS) entry which is preliminary data.</text>
</comment>
<dbReference type="GeneID" id="94349809"/>
<keyword evidence="2" id="KW-1185">Reference proteome</keyword>
<dbReference type="RefSeq" id="XP_067814735.1">
    <property type="nucleotide sequence ID" value="XM_067964138.1"/>
</dbReference>
<evidence type="ECO:0000313" key="2">
    <source>
        <dbReference type="Proteomes" id="UP000294530"/>
    </source>
</evidence>
<reference evidence="1 2" key="1">
    <citation type="journal article" date="2021" name="Genome Biol.">
        <title>AFLAP: assembly-free linkage analysis pipeline using k-mers from genome sequencing data.</title>
        <authorList>
            <person name="Fletcher K."/>
            <person name="Zhang L."/>
            <person name="Gil J."/>
            <person name="Han R."/>
            <person name="Cavanaugh K."/>
            <person name="Michelmore R."/>
        </authorList>
    </citation>
    <scope>NUCLEOTIDE SEQUENCE [LARGE SCALE GENOMIC DNA]</scope>
    <source>
        <strain evidence="1 2">SF5</strain>
    </source>
</reference>
<name>A0A976IB79_BRELC</name>
<accession>A0A976IB79</accession>
<evidence type="ECO:0000313" key="1">
    <source>
        <dbReference type="EMBL" id="TDH65236.1"/>
    </source>
</evidence>